<feature type="domain" description="PIN" evidence="1">
    <location>
        <begin position="1"/>
        <end position="98"/>
    </location>
</feature>
<organism evidence="3 4">
    <name type="scientific">Candidatus Syntropharchaeum butanivorans</name>
    <dbReference type="NCBI Taxonomy" id="1839936"/>
    <lineage>
        <taxon>Archaea</taxon>
        <taxon>Methanobacteriati</taxon>
        <taxon>Methanobacteriota</taxon>
        <taxon>Stenosarchaea group</taxon>
        <taxon>Methanomicrobia</taxon>
        <taxon>Methanosarcinales</taxon>
        <taxon>ANME-2 cluster</taxon>
        <taxon>Candidatus Syntropharchaeum</taxon>
    </lineage>
</organism>
<dbReference type="AlphaFoldDB" id="A0A1F2P5F5"/>
<name>A0A1F2P5F5_9EURY</name>
<evidence type="ECO:0000313" key="2">
    <source>
        <dbReference type="EMBL" id="HEC56689.1"/>
    </source>
</evidence>
<comment type="caution">
    <text evidence="3">The sequence shown here is derived from an EMBL/GenBank/DDBJ whole genome shotgun (WGS) entry which is preliminary data.</text>
</comment>
<dbReference type="InterPro" id="IPR002716">
    <property type="entry name" value="PIN_dom"/>
</dbReference>
<keyword evidence="4" id="KW-1185">Reference proteome</keyword>
<proteinExistence type="predicted"/>
<reference evidence="3 4" key="1">
    <citation type="submission" date="2016-05" db="EMBL/GenBank/DDBJ databases">
        <title>Microbial consortia oxidize butane by reversing methanogenesis.</title>
        <authorList>
            <person name="Laso-Perez R."/>
            <person name="Richter M."/>
            <person name="Wegener G."/>
            <person name="Musat F."/>
        </authorList>
    </citation>
    <scope>NUCLEOTIDE SEQUENCE [LARGE SCALE GENOMIC DNA]</scope>
    <source>
        <strain evidence="3">BOX1</strain>
    </source>
</reference>
<dbReference type="InterPro" id="IPR029060">
    <property type="entry name" value="PIN-like_dom_sf"/>
</dbReference>
<evidence type="ECO:0000313" key="3">
    <source>
        <dbReference type="EMBL" id="OFV66547.1"/>
    </source>
</evidence>
<dbReference type="Proteomes" id="UP000185779">
    <property type="component" value="Unassembled WGS sequence"/>
</dbReference>
<reference evidence="2" key="2">
    <citation type="journal article" date="2020" name="mSystems">
        <title>Genome- and Community-Level Interaction Insights into Carbon Utilization and Element Cycling Functions of Hydrothermarchaeota in Hydrothermal Sediment.</title>
        <authorList>
            <person name="Zhou Z."/>
            <person name="Liu Y."/>
            <person name="Xu W."/>
            <person name="Pan J."/>
            <person name="Luo Z.H."/>
            <person name="Li M."/>
        </authorList>
    </citation>
    <scope>NUCLEOTIDE SEQUENCE [LARGE SCALE GENOMIC DNA]</scope>
    <source>
        <strain evidence="2">HyVt-386</strain>
    </source>
</reference>
<accession>A0A1F2P5F5</accession>
<sequence>MKVLLDTNGLLMIRWVDIFSELERLGYNEYLVVEPVLNELEALKKELRGSDRLALNLASSLLERCKVIEGRGEADDAILEAALREGAAVLTNDKELAERLRAEGIRVLSLRQKKYIFERR</sequence>
<dbReference type="STRING" id="1839936.SBU_000514"/>
<dbReference type="GO" id="GO:0003677">
    <property type="term" value="F:DNA binding"/>
    <property type="evidence" value="ECO:0007669"/>
    <property type="project" value="UniProtKB-KW"/>
</dbReference>
<dbReference type="CDD" id="cd09879">
    <property type="entry name" value="PIN_VapC_AF0591-like"/>
    <property type="match status" value="1"/>
</dbReference>
<dbReference type="SMART" id="SM00670">
    <property type="entry name" value="PINc"/>
    <property type="match status" value="1"/>
</dbReference>
<dbReference type="Gene3D" id="3.40.50.1010">
    <property type="entry name" value="5'-nuclease"/>
    <property type="match status" value="1"/>
</dbReference>
<protein>
    <submittedName>
        <fullName evidence="3">DNA-binding protein</fullName>
    </submittedName>
</protein>
<dbReference type="Pfam" id="PF18477">
    <property type="entry name" value="PIN_9"/>
    <property type="match status" value="1"/>
</dbReference>
<gene>
    <name evidence="2" type="ORF">ENI32_02225</name>
    <name evidence="3" type="ORF">SBU_000514</name>
</gene>
<evidence type="ECO:0000313" key="4">
    <source>
        <dbReference type="Proteomes" id="UP000185779"/>
    </source>
</evidence>
<dbReference type="SUPFAM" id="SSF88723">
    <property type="entry name" value="PIN domain-like"/>
    <property type="match status" value="1"/>
</dbReference>
<dbReference type="Proteomes" id="UP000885936">
    <property type="component" value="Unassembled WGS sequence"/>
</dbReference>
<dbReference type="EMBL" id="DRIE01000036">
    <property type="protein sequence ID" value="HEC56689.1"/>
    <property type="molecule type" value="Genomic_DNA"/>
</dbReference>
<dbReference type="InterPro" id="IPR041120">
    <property type="entry name" value="PIN_9"/>
</dbReference>
<keyword evidence="3" id="KW-0238">DNA-binding</keyword>
<evidence type="ECO:0000259" key="1">
    <source>
        <dbReference type="SMART" id="SM00670"/>
    </source>
</evidence>
<dbReference type="EMBL" id="LYOR01000002">
    <property type="protein sequence ID" value="OFV66547.1"/>
    <property type="molecule type" value="Genomic_DNA"/>
</dbReference>